<evidence type="ECO:0000256" key="9">
    <source>
        <dbReference type="ARBA" id="ARBA00022962"/>
    </source>
</evidence>
<evidence type="ECO:0000256" key="1">
    <source>
        <dbReference type="ARBA" id="ARBA00001031"/>
    </source>
</evidence>
<dbReference type="NCBIfam" id="NF001484">
    <property type="entry name" value="PRK00331.1"/>
    <property type="match status" value="1"/>
</dbReference>
<evidence type="ECO:0000256" key="8">
    <source>
        <dbReference type="ARBA" id="ARBA00022737"/>
    </source>
</evidence>
<feature type="active site" description="Nucleophile; for GATase activity" evidence="10">
    <location>
        <position position="2"/>
    </location>
</feature>
<evidence type="ECO:0000256" key="2">
    <source>
        <dbReference type="ARBA" id="ARBA00004496"/>
    </source>
</evidence>
<feature type="active site" description="For Fru-6P isomerization activity" evidence="10">
    <location>
        <position position="619"/>
    </location>
</feature>
<keyword evidence="14" id="KW-1185">Reference proteome</keyword>
<comment type="catalytic activity">
    <reaction evidence="1 10">
        <text>D-fructose 6-phosphate + L-glutamine = D-glucosamine 6-phosphate + L-glutamate</text>
        <dbReference type="Rhea" id="RHEA:13237"/>
        <dbReference type="ChEBI" id="CHEBI:29985"/>
        <dbReference type="ChEBI" id="CHEBI:58359"/>
        <dbReference type="ChEBI" id="CHEBI:58725"/>
        <dbReference type="ChEBI" id="CHEBI:61527"/>
        <dbReference type="EC" id="2.6.1.16"/>
    </reaction>
</comment>
<dbReference type="CDD" id="cd05009">
    <property type="entry name" value="SIS_GlmS_GlmD_2"/>
    <property type="match status" value="1"/>
</dbReference>
<dbReference type="GO" id="GO:0005829">
    <property type="term" value="C:cytosol"/>
    <property type="evidence" value="ECO:0007669"/>
    <property type="project" value="TreeGrafter"/>
</dbReference>
<dbReference type="Gene3D" id="3.40.50.10490">
    <property type="entry name" value="Glucose-6-phosphate isomerase like protein, domain 1"/>
    <property type="match status" value="2"/>
</dbReference>
<evidence type="ECO:0000256" key="4">
    <source>
        <dbReference type="ARBA" id="ARBA00016090"/>
    </source>
</evidence>
<dbReference type="InterPro" id="IPR029055">
    <property type="entry name" value="Ntn_hydrolases_N"/>
</dbReference>
<reference evidence="13 14" key="1">
    <citation type="journal article" date="2008" name="Int. J. Syst. Evol. Microbiol.">
        <title>Description of Roseateles aquatilis sp. nov. and Roseateles terrae sp. nov., in the class Betaproteobacteria, and emended description of the genus Roseateles.</title>
        <authorList>
            <person name="Gomila M."/>
            <person name="Bowien B."/>
            <person name="Falsen E."/>
            <person name="Moore E.R."/>
            <person name="Lalucat J."/>
        </authorList>
    </citation>
    <scope>NUCLEOTIDE SEQUENCE [LARGE SCALE GENOMIC DNA]</scope>
    <source>
        <strain evidence="13 14">CCUG 48205</strain>
    </source>
</reference>
<dbReference type="GO" id="GO:0097367">
    <property type="term" value="F:carbohydrate derivative binding"/>
    <property type="evidence" value="ECO:0007669"/>
    <property type="project" value="InterPro"/>
</dbReference>
<evidence type="ECO:0000259" key="12">
    <source>
        <dbReference type="PROSITE" id="PS51464"/>
    </source>
</evidence>
<dbReference type="RefSeq" id="WP_088385415.1">
    <property type="nucleotide sequence ID" value="NZ_NIOF01000005.1"/>
</dbReference>
<dbReference type="OrthoDB" id="9761808at2"/>
<sequence length="624" mass="67658">MCGIVGAVSQKDIVPILIEGLKRLEYRGYDSCGVAVHQDGQLRRARSTSRVSELQALAAQDGVAAGTGIAHTRWATHGAPAVHNAHPHFSHGPGADAHLQPGRVALVHNGIIENHDELRAELKSRGYVFHSQTDTEVIAHLVDLHYHGDLLEAVQQAITQLRGAYAIAVFHRDEPNRVIGAREGSPLVLGVGRDEYAGAHFLASDAMALAGVTDQIVYLEEGDVVDLQLGRFWISSRDAATGRFLNVEREVKTVHAHSGAAELGPYRHYMQKEIFEQPVAIANTLDAVTGISPELFGDGAYRVFKEIDSVLILACGTSYYAGSTAKYWLESIAKIPTSVEIASEYRYRDSVPNPRTLVVTISQSGETADTLAALKHARSLGMLHTLTVCNVSTSAMVRECALSYITRAGAEIGVASTKAFTTQLVGLFLLTLALAQTRGFLSEEQEAEHLKALRHLPVAVQAVLALEPQVIAWSEDFARKENALFLGRGLHYPIALEGALKLKEISYIHAEAYPAGELKHGPLALVTAQMPVVTVAPNDTLLEKLKSNMQEVRARGGELFVFADGDTKIESEPGLHVIRMPEHYGALSPILHTVPLQLLAYHTACARGTDVDKPRNLAKSVTVE</sequence>
<dbReference type="InterPro" id="IPR005855">
    <property type="entry name" value="GFAT"/>
</dbReference>
<organism evidence="13 14">
    <name type="scientific">Roseateles aquatilis</name>
    <dbReference type="NCBI Taxonomy" id="431061"/>
    <lineage>
        <taxon>Bacteria</taxon>
        <taxon>Pseudomonadati</taxon>
        <taxon>Pseudomonadota</taxon>
        <taxon>Betaproteobacteria</taxon>
        <taxon>Burkholderiales</taxon>
        <taxon>Sphaerotilaceae</taxon>
        <taxon>Roseateles</taxon>
    </lineage>
</organism>
<evidence type="ECO:0000256" key="6">
    <source>
        <dbReference type="ARBA" id="ARBA00022576"/>
    </source>
</evidence>
<comment type="function">
    <text evidence="10">Catalyzes the first step in hexosamine metabolism, converting fructose-6P into glucosamine-6P using glutamine as a nitrogen source.</text>
</comment>
<dbReference type="InterPro" id="IPR047084">
    <property type="entry name" value="GFAT_N"/>
</dbReference>
<feature type="domain" description="Glutamine amidotransferase type-2" evidence="11">
    <location>
        <begin position="2"/>
        <end position="230"/>
    </location>
</feature>
<dbReference type="PROSITE" id="PS51278">
    <property type="entry name" value="GATASE_TYPE_2"/>
    <property type="match status" value="1"/>
</dbReference>
<dbReference type="SUPFAM" id="SSF56235">
    <property type="entry name" value="N-terminal nucleophile aminohydrolases (Ntn hydrolases)"/>
    <property type="match status" value="1"/>
</dbReference>
<evidence type="ECO:0000256" key="5">
    <source>
        <dbReference type="ARBA" id="ARBA00022490"/>
    </source>
</evidence>
<dbReference type="GO" id="GO:0004360">
    <property type="term" value="F:glutamine-fructose-6-phosphate transaminase (isomerizing) activity"/>
    <property type="evidence" value="ECO:0007669"/>
    <property type="project" value="UniProtKB-UniRule"/>
</dbReference>
<evidence type="ECO:0000259" key="11">
    <source>
        <dbReference type="PROSITE" id="PS51278"/>
    </source>
</evidence>
<dbReference type="PANTHER" id="PTHR10937">
    <property type="entry name" value="GLUCOSAMINE--FRUCTOSE-6-PHOSPHATE AMINOTRANSFERASE, ISOMERIZING"/>
    <property type="match status" value="1"/>
</dbReference>
<dbReference type="FunFam" id="3.60.20.10:FF:000006">
    <property type="entry name" value="Glutamine--fructose-6-phosphate aminotransferase [isomerizing]"/>
    <property type="match status" value="1"/>
</dbReference>
<dbReference type="GO" id="GO:0006487">
    <property type="term" value="P:protein N-linked glycosylation"/>
    <property type="evidence" value="ECO:0007669"/>
    <property type="project" value="TreeGrafter"/>
</dbReference>
<evidence type="ECO:0000256" key="10">
    <source>
        <dbReference type="HAMAP-Rule" id="MF_00164"/>
    </source>
</evidence>
<evidence type="ECO:0000313" key="13">
    <source>
        <dbReference type="EMBL" id="OWQ90394.1"/>
    </source>
</evidence>
<proteinExistence type="inferred from homology"/>
<comment type="caution">
    <text evidence="13">The sequence shown here is derived from an EMBL/GenBank/DDBJ whole genome shotgun (WGS) entry which is preliminary data.</text>
</comment>
<evidence type="ECO:0000256" key="7">
    <source>
        <dbReference type="ARBA" id="ARBA00022679"/>
    </source>
</evidence>
<comment type="subcellular location">
    <subcellularLocation>
        <location evidence="2 10">Cytoplasm</location>
    </subcellularLocation>
</comment>
<keyword evidence="7 10" id="KW-0808">Transferase</keyword>
<dbReference type="GO" id="GO:0006002">
    <property type="term" value="P:fructose 6-phosphate metabolic process"/>
    <property type="evidence" value="ECO:0007669"/>
    <property type="project" value="TreeGrafter"/>
</dbReference>
<gene>
    <name evidence="10 13" type="primary">glmS</name>
    <name evidence="13" type="ORF">CDN99_13655</name>
</gene>
<keyword evidence="5 10" id="KW-0963">Cytoplasm</keyword>
<feature type="domain" description="SIS" evidence="12">
    <location>
        <begin position="473"/>
        <end position="614"/>
    </location>
</feature>
<dbReference type="GO" id="GO:0006047">
    <property type="term" value="P:UDP-N-acetylglucosamine metabolic process"/>
    <property type="evidence" value="ECO:0007669"/>
    <property type="project" value="TreeGrafter"/>
</dbReference>
<dbReference type="PANTHER" id="PTHR10937:SF0">
    <property type="entry name" value="GLUTAMINE--FRUCTOSE-6-PHOSPHATE TRANSAMINASE (ISOMERIZING)"/>
    <property type="match status" value="1"/>
</dbReference>
<dbReference type="EMBL" id="NIOF01000005">
    <property type="protein sequence ID" value="OWQ90394.1"/>
    <property type="molecule type" value="Genomic_DNA"/>
</dbReference>
<keyword evidence="8" id="KW-0677">Repeat</keyword>
<dbReference type="EC" id="2.6.1.16" evidence="3 10"/>
<keyword evidence="6 10" id="KW-0032">Aminotransferase</keyword>
<dbReference type="FunFam" id="3.40.50.10490:FF:000001">
    <property type="entry name" value="Glutamine--fructose-6-phosphate aminotransferase [isomerizing]"/>
    <property type="match status" value="1"/>
</dbReference>
<dbReference type="SUPFAM" id="SSF53697">
    <property type="entry name" value="SIS domain"/>
    <property type="match status" value="1"/>
</dbReference>
<dbReference type="Gene3D" id="3.60.20.10">
    <property type="entry name" value="Glutamine Phosphoribosylpyrophosphate, subunit 1, domain 1"/>
    <property type="match status" value="1"/>
</dbReference>
<dbReference type="AlphaFoldDB" id="A0A246JCT2"/>
<dbReference type="NCBIfam" id="TIGR01135">
    <property type="entry name" value="glmS"/>
    <property type="match status" value="1"/>
</dbReference>
<dbReference type="HAMAP" id="MF_00164">
    <property type="entry name" value="GlmS"/>
    <property type="match status" value="1"/>
</dbReference>
<dbReference type="PROSITE" id="PS51464">
    <property type="entry name" value="SIS"/>
    <property type="match status" value="2"/>
</dbReference>
<protein>
    <recommendedName>
        <fullName evidence="4 10">Glutamine--fructose-6-phosphate aminotransferase [isomerizing]</fullName>
        <ecNumber evidence="3 10">2.6.1.16</ecNumber>
    </recommendedName>
    <alternativeName>
        <fullName evidence="10">D-fructose-6-phosphate amidotransferase</fullName>
    </alternativeName>
    <alternativeName>
        <fullName evidence="10">GFAT</fullName>
    </alternativeName>
    <alternativeName>
        <fullName evidence="10">Glucosamine-6-phosphate synthase</fullName>
    </alternativeName>
    <alternativeName>
        <fullName evidence="10">Hexosephosphate aminotransferase</fullName>
    </alternativeName>
    <alternativeName>
        <fullName evidence="10">L-glutamine--D-fructose-6-phosphate amidotransferase</fullName>
    </alternativeName>
</protein>
<dbReference type="InterPro" id="IPR035490">
    <property type="entry name" value="GlmS/FrlB_SIS"/>
</dbReference>
<comment type="subunit">
    <text evidence="10">Homodimer.</text>
</comment>
<name>A0A246JCT2_9BURK</name>
<feature type="initiator methionine" description="Removed" evidence="10">
    <location>
        <position position="1"/>
    </location>
</feature>
<dbReference type="Proteomes" id="UP000197468">
    <property type="component" value="Unassembled WGS sequence"/>
</dbReference>
<evidence type="ECO:0000313" key="14">
    <source>
        <dbReference type="Proteomes" id="UP000197468"/>
    </source>
</evidence>
<accession>A0A246JCT2</accession>
<dbReference type="CDD" id="cd05008">
    <property type="entry name" value="SIS_GlmS_GlmD_1"/>
    <property type="match status" value="1"/>
</dbReference>
<dbReference type="GO" id="GO:0005975">
    <property type="term" value="P:carbohydrate metabolic process"/>
    <property type="evidence" value="ECO:0007669"/>
    <property type="project" value="UniProtKB-UniRule"/>
</dbReference>
<dbReference type="CDD" id="cd00714">
    <property type="entry name" value="GFAT"/>
    <property type="match status" value="1"/>
</dbReference>
<feature type="domain" description="SIS" evidence="12">
    <location>
        <begin position="300"/>
        <end position="440"/>
    </location>
</feature>
<dbReference type="Pfam" id="PF01380">
    <property type="entry name" value="SIS"/>
    <property type="match status" value="2"/>
</dbReference>
<keyword evidence="9" id="KW-0315">Glutamine amidotransferase</keyword>
<dbReference type="InterPro" id="IPR001347">
    <property type="entry name" value="SIS_dom"/>
</dbReference>
<dbReference type="InterPro" id="IPR017932">
    <property type="entry name" value="GATase_2_dom"/>
</dbReference>
<dbReference type="InterPro" id="IPR046348">
    <property type="entry name" value="SIS_dom_sf"/>
</dbReference>
<dbReference type="InterPro" id="IPR035466">
    <property type="entry name" value="GlmS/AgaS_SIS"/>
</dbReference>
<evidence type="ECO:0000256" key="3">
    <source>
        <dbReference type="ARBA" id="ARBA00012916"/>
    </source>
</evidence>
<dbReference type="Pfam" id="PF13522">
    <property type="entry name" value="GATase_6"/>
    <property type="match status" value="1"/>
</dbReference>